<feature type="binding site" evidence="8">
    <location>
        <begin position="278"/>
        <end position="283"/>
    </location>
    <ligand>
        <name>GTP</name>
        <dbReference type="ChEBI" id="CHEBI:37565"/>
    </ligand>
</feature>
<dbReference type="GO" id="GO:0016301">
    <property type="term" value="F:kinase activity"/>
    <property type="evidence" value="ECO:0007669"/>
    <property type="project" value="UniProtKB-KW"/>
</dbReference>
<keyword evidence="11" id="KW-0670">Pyruvate</keyword>
<feature type="binding site" evidence="8">
    <location>
        <position position="235"/>
    </location>
    <ligand>
        <name>Mn(2+)</name>
        <dbReference type="ChEBI" id="CHEBI:29035"/>
    </ligand>
</feature>
<dbReference type="GO" id="GO:0042594">
    <property type="term" value="P:response to starvation"/>
    <property type="evidence" value="ECO:0007669"/>
    <property type="project" value="TreeGrafter"/>
</dbReference>
<dbReference type="GO" id="GO:0033993">
    <property type="term" value="P:response to lipid"/>
    <property type="evidence" value="ECO:0007669"/>
    <property type="project" value="TreeGrafter"/>
</dbReference>
<feature type="binding site" evidence="8">
    <location>
        <position position="277"/>
    </location>
    <ligand>
        <name>substrate</name>
    </ligand>
</feature>
<dbReference type="InterPro" id="IPR008210">
    <property type="entry name" value="PEP_carboxykinase_N"/>
</dbReference>
<dbReference type="KEGG" id="vbl:L21SP4_01519"/>
<dbReference type="SUPFAM" id="SSF53795">
    <property type="entry name" value="PEP carboxykinase-like"/>
    <property type="match status" value="1"/>
</dbReference>
<dbReference type="GO" id="GO:0071333">
    <property type="term" value="P:cellular response to glucose stimulus"/>
    <property type="evidence" value="ECO:0007669"/>
    <property type="project" value="TreeGrafter"/>
</dbReference>
<comment type="similarity">
    <text evidence="1 8">Belongs to the phosphoenolpyruvate carboxykinase [GTP] family.</text>
</comment>
<sequence>MEPTHADLLKSKMSEDSYRKLTALENEKLFNFIGEYVELCEPDSVYMCDDSDEDAEYVRQRSLEIGEESKLARDGQTIHYDGYGDQARDKANTKFMVSRETLGDMGNLNCVEYEEGIAEIRDIAKGIMKGKQVIVKLFCECPTMSPFSIGCAQITDSCYVAHSEDILYRRGYEHFMNMKDDEKDDFFRFCHSAGELDERGCSVNLDQRRIYQDLDHNIVYSMNAQYAGNSVGLKKHSMRLAIKKSGQEGWLCEHMFIMGCRNANTDRTTYFVGAYPSACGKTSTAMIPGETIVGDDIAYFRNIDGEFRAANVERGIFGIIRDVNAKDDPVIFNTLQMPREMIFSNVLTGPDNLPYWQGMDVETPKEGFNHSGEWFEGKKDQKGNEIPLSHGNARYTIRMQYLDNLDPAWNDRSGVPVGGVLYGGRDSDTSVPVEESFDWEDGVVMKACTLESETTSATLGQEGVRKPQPMANLDFVSYPLGRYIQNNLDFVKDMKAAPSIFATNYFLRDAEGNIATSKLAKKVWLHWAEKRVHGEVDVYETPTGRIPKYEDLKPLFESLIGETYTEEDYRYQFTFRCDAWMAKLNRAIDYYKANVPDCPQHVYDRWNAAIGRIEAAKAQYGAMIEPGAYKG</sequence>
<dbReference type="UniPathway" id="UPA00138"/>
<comment type="cofactor">
    <cofactor evidence="8">
        <name>Mn(2+)</name>
        <dbReference type="ChEBI" id="CHEBI:29035"/>
    </cofactor>
    <text evidence="8">Binds 1 Mn(2+) ion per subunit.</text>
</comment>
<evidence type="ECO:0000313" key="11">
    <source>
        <dbReference type="EMBL" id="AKJ64764.1"/>
    </source>
</evidence>
<dbReference type="PANTHER" id="PTHR11561">
    <property type="entry name" value="PHOSPHOENOLPYRUVATE CARBOXYKINASE"/>
    <property type="match status" value="1"/>
</dbReference>
<feature type="active site" evidence="8">
    <location>
        <position position="279"/>
    </location>
</feature>
<keyword evidence="11" id="KW-0418">Kinase</keyword>
<keyword evidence="4 8" id="KW-0210">Decarboxylase</keyword>
<feature type="binding site" evidence="8">
    <location>
        <position position="425"/>
    </location>
    <ligand>
        <name>GTP</name>
        <dbReference type="ChEBI" id="CHEBI:37565"/>
    </ligand>
</feature>
<comment type="function">
    <text evidence="8">Catalyzes the conversion of oxaloacetate (OAA) to phosphoenolpyruvate (PEP), the rate-limiting step in the metabolic pathway that produces glucose from lactate and other precursors derived from the citric acid cycle.</text>
</comment>
<reference evidence="11 12" key="2">
    <citation type="journal article" date="2016" name="ISME J.">
        <title>Characterization of the first cultured representative of Verrucomicrobia subdivision 5 indicates the proposal of a novel phylum.</title>
        <authorList>
            <person name="Spring S."/>
            <person name="Bunk B."/>
            <person name="Sproer C."/>
            <person name="Schumann P."/>
            <person name="Rohde M."/>
            <person name="Tindall B.J."/>
            <person name="Klenk H.P."/>
        </authorList>
    </citation>
    <scope>NUCLEOTIDE SEQUENCE [LARGE SCALE GENOMIC DNA]</scope>
    <source>
        <strain evidence="11 12">L21-Fru-AB</strain>
    </source>
</reference>
<evidence type="ECO:0000256" key="4">
    <source>
        <dbReference type="ARBA" id="ARBA00022793"/>
    </source>
</evidence>
<dbReference type="PIRSF" id="PIRSF001348">
    <property type="entry name" value="PEP_carboxykinase_GTP"/>
    <property type="match status" value="1"/>
</dbReference>
<dbReference type="AlphaFoldDB" id="A0A0G3EKQ9"/>
<accession>A0A0G3EKQ9</accession>
<comment type="subcellular location">
    <subcellularLocation>
        <location evidence="8">Cytoplasm</location>
    </subcellularLocation>
</comment>
<feature type="domain" description="Phosphoenolpyruvate carboxykinase GTP-utilising N-terminal" evidence="10">
    <location>
        <begin position="31"/>
        <end position="244"/>
    </location>
</feature>
<dbReference type="HAMAP" id="MF_00452">
    <property type="entry name" value="PEPCK_GTP"/>
    <property type="match status" value="1"/>
</dbReference>
<dbReference type="RefSeq" id="WP_052882060.1">
    <property type="nucleotide sequence ID" value="NZ_CP010904.1"/>
</dbReference>
<dbReference type="GO" id="GO:0005525">
    <property type="term" value="F:GTP binding"/>
    <property type="evidence" value="ECO:0007669"/>
    <property type="project" value="UniProtKB-UniRule"/>
</dbReference>
<feature type="binding site" evidence="8">
    <location>
        <begin position="226"/>
        <end position="228"/>
    </location>
    <ligand>
        <name>substrate</name>
    </ligand>
</feature>
<dbReference type="InterPro" id="IPR035077">
    <property type="entry name" value="PEP_carboxykinase_GTP_C"/>
</dbReference>
<dbReference type="Pfam" id="PF17297">
    <property type="entry name" value="PEPCK_N"/>
    <property type="match status" value="1"/>
</dbReference>
<dbReference type="GO" id="GO:0005829">
    <property type="term" value="C:cytosol"/>
    <property type="evidence" value="ECO:0007669"/>
    <property type="project" value="TreeGrafter"/>
</dbReference>
<evidence type="ECO:0000256" key="2">
    <source>
        <dbReference type="ARBA" id="ARBA00022723"/>
    </source>
</evidence>
<feature type="binding site" evidence="8">
    <location>
        <begin position="392"/>
        <end position="394"/>
    </location>
    <ligand>
        <name>substrate</name>
    </ligand>
</feature>
<protein>
    <recommendedName>
        <fullName evidence="8">Phosphoenolpyruvate carboxykinase [GTP]</fullName>
        <shortName evidence="8">PEP carboxykinase</shortName>
        <shortName evidence="8">PEPCK</shortName>
        <ecNumber evidence="8">4.1.1.32</ecNumber>
    </recommendedName>
    <alternativeName>
        <fullName evidence="8">GTP-dependent phosphoenolpyruvate carboxykinase</fullName>
        <shortName evidence="8">GTP-PEPCK</shortName>
    </alternativeName>
</protein>
<evidence type="ECO:0000256" key="1">
    <source>
        <dbReference type="ARBA" id="ARBA00005796"/>
    </source>
</evidence>
<dbReference type="InterPro" id="IPR035078">
    <property type="entry name" value="PEP_carboxykinase_GTP_N"/>
</dbReference>
<dbReference type="GO" id="GO:0019543">
    <property type="term" value="P:propionate catabolic process"/>
    <property type="evidence" value="ECO:0007669"/>
    <property type="project" value="TreeGrafter"/>
</dbReference>
<evidence type="ECO:0000259" key="9">
    <source>
        <dbReference type="Pfam" id="PF00821"/>
    </source>
</evidence>
<feature type="binding site" evidence="8">
    <location>
        <position position="394"/>
    </location>
    <ligand>
        <name>GTP</name>
        <dbReference type="ChEBI" id="CHEBI:37565"/>
    </ligand>
</feature>
<dbReference type="Gene3D" id="3.40.449.10">
    <property type="entry name" value="Phosphoenolpyruvate Carboxykinase, domain 1"/>
    <property type="match status" value="1"/>
</dbReference>
<keyword evidence="3 8" id="KW-0547">Nucleotide-binding</keyword>
<comment type="subunit">
    <text evidence="8">Monomer.</text>
</comment>
<evidence type="ECO:0000313" key="12">
    <source>
        <dbReference type="Proteomes" id="UP000035268"/>
    </source>
</evidence>
<dbReference type="InterPro" id="IPR008209">
    <property type="entry name" value="PEP_carboxykinase_GTP"/>
</dbReference>
<dbReference type="PATRIC" id="fig|1609981.3.peg.1577"/>
<keyword evidence="6 8" id="KW-0464">Manganese</keyword>
<keyword evidence="8" id="KW-0312">Gluconeogenesis</keyword>
<evidence type="ECO:0000256" key="3">
    <source>
        <dbReference type="ARBA" id="ARBA00022741"/>
    </source>
</evidence>
<dbReference type="GO" id="GO:0046327">
    <property type="term" value="P:glycerol biosynthetic process from pyruvate"/>
    <property type="evidence" value="ECO:0007669"/>
    <property type="project" value="TreeGrafter"/>
</dbReference>
<dbReference type="Gene3D" id="3.90.228.20">
    <property type="match status" value="1"/>
</dbReference>
<proteinExistence type="inferred from homology"/>
<evidence type="ECO:0000256" key="7">
    <source>
        <dbReference type="ARBA" id="ARBA00023239"/>
    </source>
</evidence>
<keyword evidence="12" id="KW-1185">Reference proteome</keyword>
<keyword evidence="5 8" id="KW-0342">GTP-binding</keyword>
<dbReference type="OrthoDB" id="9758871at2"/>
<dbReference type="InterPro" id="IPR013035">
    <property type="entry name" value="PEP_carboxykinase_C"/>
</dbReference>
<evidence type="ECO:0000256" key="6">
    <source>
        <dbReference type="ARBA" id="ARBA00023211"/>
    </source>
</evidence>
<feature type="domain" description="Phosphoenolpyruvate carboxykinase C-terminal P-loop" evidence="9">
    <location>
        <begin position="250"/>
        <end position="608"/>
    </location>
</feature>
<dbReference type="GO" id="GO:0004613">
    <property type="term" value="F:phosphoenolpyruvate carboxykinase (GTP) activity"/>
    <property type="evidence" value="ECO:0007669"/>
    <property type="project" value="UniProtKB-UniRule"/>
</dbReference>
<dbReference type="GO" id="GO:0006107">
    <property type="term" value="P:oxaloacetate metabolic process"/>
    <property type="evidence" value="ECO:0007669"/>
    <property type="project" value="TreeGrafter"/>
</dbReference>
<comment type="catalytic activity">
    <reaction evidence="8">
        <text>oxaloacetate + GTP = phosphoenolpyruvate + GDP + CO2</text>
        <dbReference type="Rhea" id="RHEA:10388"/>
        <dbReference type="ChEBI" id="CHEBI:16452"/>
        <dbReference type="ChEBI" id="CHEBI:16526"/>
        <dbReference type="ChEBI" id="CHEBI:37565"/>
        <dbReference type="ChEBI" id="CHEBI:58189"/>
        <dbReference type="ChEBI" id="CHEBI:58702"/>
        <dbReference type="EC" id="4.1.1.32"/>
    </reaction>
</comment>
<dbReference type="Gene3D" id="2.170.8.10">
    <property type="entry name" value="Phosphoenolpyruvate Carboxykinase, domain 2"/>
    <property type="match status" value="1"/>
</dbReference>
<dbReference type="EC" id="4.1.1.32" evidence="8"/>
<feature type="binding site" evidence="8">
    <location>
        <position position="88"/>
    </location>
    <ligand>
        <name>substrate</name>
    </ligand>
</feature>
<evidence type="ECO:0000259" key="10">
    <source>
        <dbReference type="Pfam" id="PF17297"/>
    </source>
</evidence>
<dbReference type="Pfam" id="PF00821">
    <property type="entry name" value="PEPCK_GTP"/>
    <property type="match status" value="1"/>
</dbReference>
<feature type="binding site" evidence="8">
    <location>
        <position position="254"/>
    </location>
    <ligand>
        <name>Mn(2+)</name>
        <dbReference type="ChEBI" id="CHEBI:29035"/>
    </ligand>
</feature>
<keyword evidence="11" id="KW-0808">Transferase</keyword>
<keyword evidence="8" id="KW-0963">Cytoplasm</keyword>
<dbReference type="Proteomes" id="UP000035268">
    <property type="component" value="Chromosome"/>
</dbReference>
<dbReference type="GO" id="GO:0006094">
    <property type="term" value="P:gluconeogenesis"/>
    <property type="evidence" value="ECO:0007669"/>
    <property type="project" value="UniProtKB-UniRule"/>
</dbReference>
<dbReference type="NCBIfam" id="NF003253">
    <property type="entry name" value="PRK04210.1"/>
    <property type="match status" value="1"/>
</dbReference>
<feature type="binding site" evidence="8">
    <location>
        <position position="296"/>
    </location>
    <ligand>
        <name>Mn(2+)</name>
        <dbReference type="ChEBI" id="CHEBI:29035"/>
    </ligand>
</feature>
<dbReference type="InterPro" id="IPR018091">
    <property type="entry name" value="PEP_carboxykin_GTP_CS"/>
</dbReference>
<comment type="caution">
    <text evidence="8">Lacks conserved residue(s) required for the propagation of feature annotation.</text>
</comment>
<keyword evidence="2 8" id="KW-0479">Metal-binding</keyword>
<evidence type="ECO:0000256" key="8">
    <source>
        <dbReference type="HAMAP-Rule" id="MF_00452"/>
    </source>
</evidence>
<dbReference type="EMBL" id="CP010904">
    <property type="protein sequence ID" value="AKJ64764.1"/>
    <property type="molecule type" value="Genomic_DNA"/>
</dbReference>
<reference evidence="12" key="1">
    <citation type="submission" date="2015-02" db="EMBL/GenBank/DDBJ databases">
        <title>Description and complete genome sequence of the first cultured representative of the subdivision 5 of the Verrucomicrobia phylum.</title>
        <authorList>
            <person name="Spring S."/>
            <person name="Bunk B."/>
            <person name="Sproer C."/>
            <person name="Klenk H.-P."/>
        </authorList>
    </citation>
    <scope>NUCLEOTIDE SEQUENCE [LARGE SCALE GENOMIC DNA]</scope>
    <source>
        <strain evidence="12">L21-Fru-AB</strain>
    </source>
</reference>
<gene>
    <name evidence="8 11" type="primary">pckG</name>
    <name evidence="11" type="ORF">L21SP4_01519</name>
</gene>
<keyword evidence="7 8" id="KW-0456">Lyase</keyword>
<dbReference type="PANTHER" id="PTHR11561:SF0">
    <property type="entry name" value="PHOSPHOENOLPYRUVATE CARBOXYKINASE [GTP]-RELATED"/>
    <property type="match status" value="1"/>
</dbReference>
<dbReference type="PROSITE" id="PS00505">
    <property type="entry name" value="PEPCK_GTP"/>
    <property type="match status" value="1"/>
</dbReference>
<dbReference type="STRING" id="1307763.L21SP4_01519"/>
<comment type="pathway">
    <text evidence="8">Carbohydrate biosynthesis; gluconeogenesis.</text>
</comment>
<evidence type="ECO:0000256" key="5">
    <source>
        <dbReference type="ARBA" id="ARBA00023134"/>
    </source>
</evidence>
<name>A0A0G3EKQ9_9BACT</name>
<dbReference type="GO" id="GO:0030145">
    <property type="term" value="F:manganese ion binding"/>
    <property type="evidence" value="ECO:0007669"/>
    <property type="project" value="UniProtKB-UniRule"/>
</dbReference>
<dbReference type="SUPFAM" id="SSF68923">
    <property type="entry name" value="PEP carboxykinase N-terminal domain"/>
    <property type="match status" value="1"/>
</dbReference>
<organism evidence="11 12">
    <name type="scientific">Kiritimatiella glycovorans</name>
    <dbReference type="NCBI Taxonomy" id="1307763"/>
    <lineage>
        <taxon>Bacteria</taxon>
        <taxon>Pseudomonadati</taxon>
        <taxon>Kiritimatiellota</taxon>
        <taxon>Kiritimatiellia</taxon>
        <taxon>Kiritimatiellales</taxon>
        <taxon>Kiritimatiellaceae</taxon>
        <taxon>Kiritimatiella</taxon>
    </lineage>
</organism>